<dbReference type="RefSeq" id="WP_114833390.1">
    <property type="nucleotide sequence ID" value="NZ_LR699114.1"/>
</dbReference>
<dbReference type="InterPro" id="IPR008816">
    <property type="entry name" value="Gly_zipper_2TM_dom"/>
</dbReference>
<keyword evidence="1" id="KW-1133">Transmembrane helix</keyword>
<gene>
    <name evidence="3" type="ORF">C8D86_1027</name>
</gene>
<sequence>MKQLLTIVATIVCVIGLTGASCSRQDMGMVGGGVVGGAAGHALTGGSAVGTVAGAVGGAYVGRELAR</sequence>
<evidence type="ECO:0000259" key="2">
    <source>
        <dbReference type="Pfam" id="PF05433"/>
    </source>
</evidence>
<accession>A0A370GZ66</accession>
<dbReference type="GO" id="GO:0019867">
    <property type="term" value="C:outer membrane"/>
    <property type="evidence" value="ECO:0007669"/>
    <property type="project" value="InterPro"/>
</dbReference>
<evidence type="ECO:0000313" key="4">
    <source>
        <dbReference type="Proteomes" id="UP000254720"/>
    </source>
</evidence>
<dbReference type="Proteomes" id="UP000254720">
    <property type="component" value="Unassembled WGS sequence"/>
</dbReference>
<dbReference type="AlphaFoldDB" id="A0A370GZ66"/>
<evidence type="ECO:0000256" key="1">
    <source>
        <dbReference type="SAM" id="Phobius"/>
    </source>
</evidence>
<dbReference type="Pfam" id="PF05433">
    <property type="entry name" value="Rick_17kDa_Anti"/>
    <property type="match status" value="1"/>
</dbReference>
<dbReference type="EMBL" id="QQAX01000002">
    <property type="protein sequence ID" value="RDI48580.1"/>
    <property type="molecule type" value="Genomic_DNA"/>
</dbReference>
<feature type="domain" description="Glycine zipper 2TM" evidence="2">
    <location>
        <begin position="27"/>
        <end position="64"/>
    </location>
</feature>
<keyword evidence="4" id="KW-1185">Reference proteome</keyword>
<protein>
    <submittedName>
        <fullName evidence="3">Osmotically inducible lipoprotein OsmB</fullName>
    </submittedName>
</protein>
<organism evidence="3 4">
    <name type="scientific">Aquicella lusitana</name>
    <dbReference type="NCBI Taxonomy" id="254246"/>
    <lineage>
        <taxon>Bacteria</taxon>
        <taxon>Pseudomonadati</taxon>
        <taxon>Pseudomonadota</taxon>
        <taxon>Gammaproteobacteria</taxon>
        <taxon>Legionellales</taxon>
        <taxon>Coxiellaceae</taxon>
        <taxon>Aquicella</taxon>
    </lineage>
</organism>
<comment type="caution">
    <text evidence="3">The sequence shown here is derived from an EMBL/GenBank/DDBJ whole genome shotgun (WGS) entry which is preliminary data.</text>
</comment>
<keyword evidence="1" id="KW-0812">Transmembrane</keyword>
<feature type="transmembrane region" description="Helical" evidence="1">
    <location>
        <begin position="38"/>
        <end position="61"/>
    </location>
</feature>
<dbReference type="PROSITE" id="PS51257">
    <property type="entry name" value="PROKAR_LIPOPROTEIN"/>
    <property type="match status" value="1"/>
</dbReference>
<proteinExistence type="predicted"/>
<evidence type="ECO:0000313" key="3">
    <source>
        <dbReference type="EMBL" id="RDI48580.1"/>
    </source>
</evidence>
<keyword evidence="1" id="KW-0472">Membrane</keyword>
<reference evidence="3 4" key="1">
    <citation type="submission" date="2018-07" db="EMBL/GenBank/DDBJ databases">
        <title>Genomic Encyclopedia of Type Strains, Phase IV (KMG-IV): sequencing the most valuable type-strain genomes for metagenomic binning, comparative biology and taxonomic classification.</title>
        <authorList>
            <person name="Goeker M."/>
        </authorList>
    </citation>
    <scope>NUCLEOTIDE SEQUENCE [LARGE SCALE GENOMIC DNA]</scope>
    <source>
        <strain evidence="3 4">DSM 16500</strain>
    </source>
</reference>
<keyword evidence="3" id="KW-0449">Lipoprotein</keyword>
<name>A0A370GZ66_9COXI</name>